<evidence type="ECO:0000259" key="1">
    <source>
        <dbReference type="Pfam" id="PF20241"/>
    </source>
</evidence>
<dbReference type="AlphaFoldDB" id="A0A835EJV4"/>
<comment type="caution">
    <text evidence="2">The sequence shown here is derived from an EMBL/GenBank/DDBJ whole genome shotgun (WGS) entry which is preliminary data.</text>
</comment>
<sequence>MKKRLSLINQKIEDICMMIKDEKLFSGLIEAEREAKQAKLVEERRVLLREYERLGAEMSDPDFSGMSEADRAAEAERLRQEFLEEARRLQMVGDRDGFSREASARFLDFDPKQRGRYFNRYVFVDHATFDHDEESPLGPMRFTTTVYENNTAETCEAINILSVKIACSDVGFPIQVYGTVIARDCIDRKCVYLFRRDRDHCQLINSKDEPLTLTGPKRGLVLLDNNHVETDLKIKDHQGQDRELSKGMITIRGVVHRLLEKCEVERKSLATRLSTVDLLYAVVIGAVEATMAIKVLRGNFDGTITAHTTSIQKRLVLYDSKVAGTRSCDGGLVRLMRRVVSVCVEDMLIIEAKTSDGKSVRRIDFTPRGNSGDQDTITVGATKMCDGCLVDNVTLT</sequence>
<protein>
    <recommendedName>
        <fullName evidence="1">DUF6598 domain-containing protein</fullName>
    </recommendedName>
</protein>
<reference evidence="2" key="1">
    <citation type="submission" date="2020-07" db="EMBL/GenBank/DDBJ databases">
        <title>Genome sequence and genetic diversity analysis of an under-domesticated orphan crop, white fonio (Digitaria exilis).</title>
        <authorList>
            <person name="Bennetzen J.L."/>
            <person name="Chen S."/>
            <person name="Ma X."/>
            <person name="Wang X."/>
            <person name="Yssel A.E.J."/>
            <person name="Chaluvadi S.R."/>
            <person name="Johnson M."/>
            <person name="Gangashetty P."/>
            <person name="Hamidou F."/>
            <person name="Sanogo M.D."/>
            <person name="Zwaenepoel A."/>
            <person name="Wallace J."/>
            <person name="Van De Peer Y."/>
            <person name="Van Deynze A."/>
        </authorList>
    </citation>
    <scope>NUCLEOTIDE SEQUENCE</scope>
    <source>
        <tissue evidence="2">Leaves</tissue>
    </source>
</reference>
<dbReference type="Proteomes" id="UP000636709">
    <property type="component" value="Unassembled WGS sequence"/>
</dbReference>
<keyword evidence="3" id="KW-1185">Reference proteome</keyword>
<gene>
    <name evidence="2" type="ORF">HU200_040277</name>
</gene>
<name>A0A835EJV4_9POAL</name>
<organism evidence="2 3">
    <name type="scientific">Digitaria exilis</name>
    <dbReference type="NCBI Taxonomy" id="1010633"/>
    <lineage>
        <taxon>Eukaryota</taxon>
        <taxon>Viridiplantae</taxon>
        <taxon>Streptophyta</taxon>
        <taxon>Embryophyta</taxon>
        <taxon>Tracheophyta</taxon>
        <taxon>Spermatophyta</taxon>
        <taxon>Magnoliopsida</taxon>
        <taxon>Liliopsida</taxon>
        <taxon>Poales</taxon>
        <taxon>Poaceae</taxon>
        <taxon>PACMAD clade</taxon>
        <taxon>Panicoideae</taxon>
        <taxon>Panicodae</taxon>
        <taxon>Paniceae</taxon>
        <taxon>Anthephorinae</taxon>
        <taxon>Digitaria</taxon>
    </lineage>
</organism>
<dbReference type="EMBL" id="JACEFO010001965">
    <property type="protein sequence ID" value="KAF8691163.1"/>
    <property type="molecule type" value="Genomic_DNA"/>
</dbReference>
<accession>A0A835EJV4</accession>
<feature type="domain" description="DUF6598" evidence="1">
    <location>
        <begin position="158"/>
        <end position="384"/>
    </location>
</feature>
<evidence type="ECO:0000313" key="3">
    <source>
        <dbReference type="Proteomes" id="UP000636709"/>
    </source>
</evidence>
<dbReference type="PANTHER" id="PTHR33065">
    <property type="entry name" value="OS07G0486400 PROTEIN"/>
    <property type="match status" value="1"/>
</dbReference>
<dbReference type="OrthoDB" id="594396at2759"/>
<dbReference type="Pfam" id="PF20241">
    <property type="entry name" value="DUF6598"/>
    <property type="match status" value="1"/>
</dbReference>
<dbReference type="InterPro" id="IPR046533">
    <property type="entry name" value="DUF6598"/>
</dbReference>
<proteinExistence type="predicted"/>
<evidence type="ECO:0000313" key="2">
    <source>
        <dbReference type="EMBL" id="KAF8691163.1"/>
    </source>
</evidence>
<dbReference type="PANTHER" id="PTHR33065:SF93">
    <property type="entry name" value="DUF6598 DOMAIN-CONTAINING PROTEIN"/>
    <property type="match status" value="1"/>
</dbReference>